<protein>
    <submittedName>
        <fullName evidence="3">Uncharacterized protein</fullName>
    </submittedName>
</protein>
<keyword evidence="2" id="KW-0812">Transmembrane</keyword>
<feature type="transmembrane region" description="Helical" evidence="2">
    <location>
        <begin position="38"/>
        <end position="57"/>
    </location>
</feature>
<evidence type="ECO:0000256" key="1">
    <source>
        <dbReference type="SAM" id="MobiDB-lite"/>
    </source>
</evidence>
<reference evidence="3 4" key="1">
    <citation type="submission" date="2018-11" db="EMBL/GenBank/DDBJ databases">
        <authorList>
            <person name="Li F."/>
        </authorList>
    </citation>
    <scope>NUCLEOTIDE SEQUENCE [LARGE SCALE GENOMIC DNA]</scope>
    <source>
        <strain evidence="3 4">Gsoil 097</strain>
    </source>
</reference>
<evidence type="ECO:0000313" key="4">
    <source>
        <dbReference type="Proteomes" id="UP000267128"/>
    </source>
</evidence>
<dbReference type="RefSeq" id="WP_123227933.1">
    <property type="nucleotide sequence ID" value="NZ_RJSE01000007.1"/>
</dbReference>
<keyword evidence="4" id="KW-1185">Reference proteome</keyword>
<evidence type="ECO:0000256" key="2">
    <source>
        <dbReference type="SAM" id="Phobius"/>
    </source>
</evidence>
<dbReference type="EMBL" id="RJSE01000007">
    <property type="protein sequence ID" value="RNL62637.1"/>
    <property type="molecule type" value="Genomic_DNA"/>
</dbReference>
<evidence type="ECO:0000313" key="3">
    <source>
        <dbReference type="EMBL" id="RNL62637.1"/>
    </source>
</evidence>
<keyword evidence="2" id="KW-1133">Transmembrane helix</keyword>
<proteinExistence type="predicted"/>
<sequence length="82" mass="8598">MSPLSPTVLTGATLVASPALWASLVDRTMPLDVALTRYLIALAVCWVLLSLVAELALPTPSNGPKTPVEQARSTDESSPPVE</sequence>
<organism evidence="3 4">
    <name type="scientific">Nocardioides marmoriginsengisoli</name>
    <dbReference type="NCBI Taxonomy" id="661483"/>
    <lineage>
        <taxon>Bacteria</taxon>
        <taxon>Bacillati</taxon>
        <taxon>Actinomycetota</taxon>
        <taxon>Actinomycetes</taxon>
        <taxon>Propionibacteriales</taxon>
        <taxon>Nocardioidaceae</taxon>
        <taxon>Nocardioides</taxon>
    </lineage>
</organism>
<accession>A0A3N0CGS5</accession>
<name>A0A3N0CGS5_9ACTN</name>
<comment type="caution">
    <text evidence="3">The sequence shown here is derived from an EMBL/GenBank/DDBJ whole genome shotgun (WGS) entry which is preliminary data.</text>
</comment>
<feature type="region of interest" description="Disordered" evidence="1">
    <location>
        <begin position="58"/>
        <end position="82"/>
    </location>
</feature>
<gene>
    <name evidence="3" type="ORF">EFK50_12835</name>
</gene>
<dbReference type="Proteomes" id="UP000267128">
    <property type="component" value="Unassembled WGS sequence"/>
</dbReference>
<keyword evidence="2" id="KW-0472">Membrane</keyword>
<dbReference type="OrthoDB" id="3830972at2"/>
<dbReference type="AlphaFoldDB" id="A0A3N0CGS5"/>